<dbReference type="EMBL" id="CAJJDP010000082">
    <property type="protein sequence ID" value="CAD8184569.1"/>
    <property type="molecule type" value="Genomic_DNA"/>
</dbReference>
<organism evidence="1 2">
    <name type="scientific">Paramecium octaurelia</name>
    <dbReference type="NCBI Taxonomy" id="43137"/>
    <lineage>
        <taxon>Eukaryota</taxon>
        <taxon>Sar</taxon>
        <taxon>Alveolata</taxon>
        <taxon>Ciliophora</taxon>
        <taxon>Intramacronucleata</taxon>
        <taxon>Oligohymenophorea</taxon>
        <taxon>Peniculida</taxon>
        <taxon>Parameciidae</taxon>
        <taxon>Paramecium</taxon>
    </lineage>
</organism>
<gene>
    <name evidence="1" type="ORF">POCTA_138.1.T0830161</name>
</gene>
<dbReference type="Proteomes" id="UP000683925">
    <property type="component" value="Unassembled WGS sequence"/>
</dbReference>
<protein>
    <submittedName>
        <fullName evidence="1">Uncharacterized protein</fullName>
    </submittedName>
</protein>
<name>A0A8S1W9L9_PAROT</name>
<dbReference type="AlphaFoldDB" id="A0A8S1W9L9"/>
<reference evidence="1" key="1">
    <citation type="submission" date="2021-01" db="EMBL/GenBank/DDBJ databases">
        <authorList>
            <consortium name="Genoscope - CEA"/>
            <person name="William W."/>
        </authorList>
    </citation>
    <scope>NUCLEOTIDE SEQUENCE</scope>
</reference>
<comment type="caution">
    <text evidence="1">The sequence shown here is derived from an EMBL/GenBank/DDBJ whole genome shotgun (WGS) entry which is preliminary data.</text>
</comment>
<proteinExistence type="predicted"/>
<sequence>MANSKSIAVPKCKKEIIVNCCFHNIGCLVNLFQVGENYELEIQQSVKLPAHHLQDEKVGMENTSPLQIQAKKKSKF</sequence>
<evidence type="ECO:0000313" key="2">
    <source>
        <dbReference type="Proteomes" id="UP000683925"/>
    </source>
</evidence>
<evidence type="ECO:0000313" key="1">
    <source>
        <dbReference type="EMBL" id="CAD8184569.1"/>
    </source>
</evidence>
<keyword evidence="2" id="KW-1185">Reference proteome</keyword>
<accession>A0A8S1W9L9</accession>